<proteinExistence type="predicted"/>
<dbReference type="OrthoDB" id="1013474at2"/>
<dbReference type="AlphaFoldDB" id="A0A0A2EBS7"/>
<accession>A0A0A2EBS7</accession>
<feature type="signal peptide" evidence="1">
    <location>
        <begin position="1"/>
        <end position="24"/>
    </location>
</feature>
<comment type="caution">
    <text evidence="2">The sequence shown here is derived from an EMBL/GenBank/DDBJ whole genome shotgun (WGS) entry which is preliminary data.</text>
</comment>
<keyword evidence="3" id="KW-1185">Reference proteome</keyword>
<sequence>MFKRSFILTAILTLSTSIFSVTHAQQKDSKLFMVSGYIQTDALFGEKDANHSVGELYTHDEINKTGKSFSRFGIRRGRIKGTFAKKDWSIIAQLNITENRVAPHTMMLQWSPDKWKGFDIRIGLQEDGFGLESSLSGKDLLGVERSQYITDLFRGNIDVCVSINYKPKNLSHLNNTGFRLGLMSGNNGGKMRKNKPDILLRLTTGHLYENKDQWEIGLSGYYGDVAQNNGIGSVDRQYIGSHFKLGKASAWGLTSLYGECITGKQPGQFFNNTVTGPAIKASDYFNPSYVIFSRKFLGAMGVLTHRFDKMPVELIGKYYYYDRNLDLSANEIAEHFKNNEKTFSPHNENANHVWGAGATYIGMKNALRITAYYEWMRHELIPNKQSRYSSKLNDNLMTIRLQYSF</sequence>
<keyword evidence="1" id="KW-0732">Signal</keyword>
<dbReference type="InterPro" id="IPR023614">
    <property type="entry name" value="Porin_dom_sf"/>
</dbReference>
<name>A0A0A2EBS7_9PORP</name>
<dbReference type="Proteomes" id="UP000030103">
    <property type="component" value="Unassembled WGS sequence"/>
</dbReference>
<evidence type="ECO:0000256" key="1">
    <source>
        <dbReference type="SAM" id="SignalP"/>
    </source>
</evidence>
<dbReference type="RefSeq" id="WP_036873185.1">
    <property type="nucleotide sequence ID" value="NZ_JRFA01000009.1"/>
</dbReference>
<dbReference type="Gene3D" id="2.40.160.10">
    <property type="entry name" value="Porin"/>
    <property type="match status" value="1"/>
</dbReference>
<evidence type="ECO:0000313" key="2">
    <source>
        <dbReference type="EMBL" id="KGN74890.1"/>
    </source>
</evidence>
<reference evidence="2 3" key="1">
    <citation type="submission" date="2014-09" db="EMBL/GenBank/DDBJ databases">
        <title>Draft Genome Sequence of Porphyromonas macacae COT-192_OH2859.</title>
        <authorList>
            <person name="Wallis C."/>
            <person name="Deusch O."/>
            <person name="O'Flynn C."/>
            <person name="Davis I."/>
            <person name="Horsfall A."/>
            <person name="Kirkwood N."/>
            <person name="Harris S."/>
            <person name="Eisen J.A."/>
            <person name="Coil D.A."/>
            <person name="Darling A.E."/>
            <person name="Jospin G."/>
            <person name="Alexiev A."/>
        </authorList>
    </citation>
    <scope>NUCLEOTIDE SEQUENCE [LARGE SCALE GENOMIC DNA]</scope>
    <source>
        <strain evidence="3">COT-192 OH2859</strain>
    </source>
</reference>
<gene>
    <name evidence="2" type="ORF">HQ47_02955</name>
</gene>
<feature type="chain" id="PRO_5001998237" description="Phosphate-selective porin" evidence="1">
    <location>
        <begin position="25"/>
        <end position="405"/>
    </location>
</feature>
<evidence type="ECO:0000313" key="3">
    <source>
        <dbReference type="Proteomes" id="UP000030103"/>
    </source>
</evidence>
<dbReference type="STRING" id="28115.HQ47_02955"/>
<dbReference type="SUPFAM" id="SSF56935">
    <property type="entry name" value="Porins"/>
    <property type="match status" value="1"/>
</dbReference>
<organism evidence="2 3">
    <name type="scientific">Porphyromonas macacae</name>
    <dbReference type="NCBI Taxonomy" id="28115"/>
    <lineage>
        <taxon>Bacteria</taxon>
        <taxon>Pseudomonadati</taxon>
        <taxon>Bacteroidota</taxon>
        <taxon>Bacteroidia</taxon>
        <taxon>Bacteroidales</taxon>
        <taxon>Porphyromonadaceae</taxon>
        <taxon>Porphyromonas</taxon>
    </lineage>
</organism>
<evidence type="ECO:0008006" key="4">
    <source>
        <dbReference type="Google" id="ProtNLM"/>
    </source>
</evidence>
<protein>
    <recommendedName>
        <fullName evidence="4">Phosphate-selective porin</fullName>
    </recommendedName>
</protein>
<dbReference type="EMBL" id="JRFA01000009">
    <property type="protein sequence ID" value="KGN74890.1"/>
    <property type="molecule type" value="Genomic_DNA"/>
</dbReference>
<dbReference type="eggNOG" id="COG3746">
    <property type="taxonomic scope" value="Bacteria"/>
</dbReference>